<dbReference type="Proteomes" id="UP001310594">
    <property type="component" value="Unassembled WGS sequence"/>
</dbReference>
<dbReference type="Pfam" id="PF04909">
    <property type="entry name" value="Amidohydro_2"/>
    <property type="match status" value="1"/>
</dbReference>
<dbReference type="Gene3D" id="3.20.20.140">
    <property type="entry name" value="Metal-dependent hydrolases"/>
    <property type="match status" value="1"/>
</dbReference>
<dbReference type="PANTHER" id="PTHR43569:SF2">
    <property type="entry name" value="AMIDOHYDROLASE-RELATED DOMAIN-CONTAINING PROTEIN"/>
    <property type="match status" value="1"/>
</dbReference>
<dbReference type="EC" id="3.1.1.65" evidence="3"/>
<comment type="caution">
    <text evidence="3">The sequence shown here is derived from an EMBL/GenBank/DDBJ whole genome shotgun (WGS) entry which is preliminary data.</text>
</comment>
<gene>
    <name evidence="3" type="primary">LRA2</name>
    <name evidence="3" type="ORF">LTR97_008265</name>
</gene>
<comment type="similarity">
    <text evidence="1">Belongs to the metallo-dependent hydrolases superfamily.</text>
</comment>
<feature type="domain" description="Amidohydrolase-related" evidence="2">
    <location>
        <begin position="7"/>
        <end position="356"/>
    </location>
</feature>
<evidence type="ECO:0000256" key="1">
    <source>
        <dbReference type="ARBA" id="ARBA00038310"/>
    </source>
</evidence>
<dbReference type="InterPro" id="IPR032466">
    <property type="entry name" value="Metal_Hydrolase"/>
</dbReference>
<dbReference type="SUPFAM" id="SSF51556">
    <property type="entry name" value="Metallo-dependent hydrolases"/>
    <property type="match status" value="1"/>
</dbReference>
<accession>A0AAN7W3J2</accession>
<dbReference type="InterPro" id="IPR006680">
    <property type="entry name" value="Amidohydro-rel"/>
</dbReference>
<dbReference type="GO" id="GO:0050033">
    <property type="term" value="F:L-rhamnono-1,4-lactonase activity"/>
    <property type="evidence" value="ECO:0007669"/>
    <property type="project" value="UniProtKB-EC"/>
</dbReference>
<dbReference type="InterPro" id="IPR052350">
    <property type="entry name" value="Metallo-dep_Lactonases"/>
</dbReference>
<evidence type="ECO:0000313" key="3">
    <source>
        <dbReference type="EMBL" id="KAK5695845.1"/>
    </source>
</evidence>
<proteinExistence type="inferred from homology"/>
<protein>
    <submittedName>
        <fullName evidence="3">L-rhamnono-gamma-lactonase</fullName>
        <ecNumber evidence="3">3.1.1.65</ecNumber>
    </submittedName>
</protein>
<evidence type="ECO:0000313" key="4">
    <source>
        <dbReference type="Proteomes" id="UP001310594"/>
    </source>
</evidence>
<keyword evidence="3" id="KW-0378">Hydrolase</keyword>
<evidence type="ECO:0000259" key="2">
    <source>
        <dbReference type="Pfam" id="PF04909"/>
    </source>
</evidence>
<reference evidence="3" key="1">
    <citation type="submission" date="2023-08" db="EMBL/GenBank/DDBJ databases">
        <title>Black Yeasts Isolated from many extreme environments.</title>
        <authorList>
            <person name="Coleine C."/>
            <person name="Stajich J.E."/>
            <person name="Selbmann L."/>
        </authorList>
    </citation>
    <scope>NUCLEOTIDE SEQUENCE</scope>
    <source>
        <strain evidence="3">CCFEE 5810</strain>
    </source>
</reference>
<dbReference type="AlphaFoldDB" id="A0AAN7W3J2"/>
<dbReference type="PANTHER" id="PTHR43569">
    <property type="entry name" value="AMIDOHYDROLASE"/>
    <property type="match status" value="1"/>
</dbReference>
<organism evidence="3 4">
    <name type="scientific">Elasticomyces elasticus</name>
    <dbReference type="NCBI Taxonomy" id="574655"/>
    <lineage>
        <taxon>Eukaryota</taxon>
        <taxon>Fungi</taxon>
        <taxon>Dikarya</taxon>
        <taxon>Ascomycota</taxon>
        <taxon>Pezizomycotina</taxon>
        <taxon>Dothideomycetes</taxon>
        <taxon>Dothideomycetidae</taxon>
        <taxon>Mycosphaerellales</taxon>
        <taxon>Teratosphaeriaceae</taxon>
        <taxon>Elasticomyces</taxon>
    </lineage>
</organism>
<dbReference type="EMBL" id="JAVRQU010000013">
    <property type="protein sequence ID" value="KAK5695845.1"/>
    <property type="molecule type" value="Genomic_DNA"/>
</dbReference>
<name>A0AAN7W3J2_9PEZI</name>
<sequence>MAPQPIVDSHIHLWPQEMSNEASHAWMTPPDMPLAKQHLLKDYYAVTDQTNSSDIDVVVRGVVYVETDVRYGEPNGDVAAWTKGPLDEISFLRNVVEGHYDPKDIDMLVAVVPWAPMDQPTHVLEEYLKLAEARAGSHTWQRVKGFRFLLQFYTDQSKFRDVVLSSTFIANLKLLGKRGFSFDIGVDQHSAGIFQLELMSKAMHRAHEKVAEEEKVIFIINHMCKPDYEHVFPQNPGALRGAFDEWCDAVSAMSSCDKTYMKLSGQFSELPTGAGMEEEIAAFAKPWVRQIMNCFGPRRTMFGSDWPVCNVRGPRGEKSWVAWKDVVKLVLSDADYRLTESDQQWIWMKTAGEAYRI</sequence>